<comment type="caution">
    <text evidence="3">The sequence shown here is derived from an EMBL/GenBank/DDBJ whole genome shotgun (WGS) entry which is preliminary data.</text>
</comment>
<keyword evidence="1" id="KW-0560">Oxidoreductase</keyword>
<proteinExistence type="predicted"/>
<dbReference type="InterPro" id="IPR016161">
    <property type="entry name" value="Ald_DH/histidinol_DH"/>
</dbReference>
<evidence type="ECO:0000313" key="3">
    <source>
        <dbReference type="EMBL" id="RSL86296.1"/>
    </source>
</evidence>
<dbReference type="GO" id="GO:0004777">
    <property type="term" value="F:succinate-semialdehyde dehydrogenase (NAD+) activity"/>
    <property type="evidence" value="ECO:0007669"/>
    <property type="project" value="TreeGrafter"/>
</dbReference>
<dbReference type="STRING" id="1325735.A0A428S9R4"/>
<sequence>MPSVLPKDAEGRPFVACIIDGQPLAKSHRLYIPIFSSEKQNIVHVSQSVDANTAVLAVESSWKAFQTYRKTPTDERRRLLMKAAELFESGISDAMHRQMTETSCDEDWAKMNAGSMSVICQELAAALENLSDPAHDEGSTVVREPIGPVLSIIPWNGALLLAVRAVATALAAGCTVILKASEMCPWTHQFVAETFLEAGFPKGSVNLIVSSRGTAAEITEAVISHPHLHKNEFIGSPAVGRAIGAMAAKYLKPTIMELGDQSPLIVLEDADLRKAAQACAQGAKLLHGQSTISENK</sequence>
<dbReference type="Gene3D" id="3.40.605.10">
    <property type="entry name" value="Aldehyde Dehydrogenase, Chain A, domain 1"/>
    <property type="match status" value="1"/>
</dbReference>
<dbReference type="InterPro" id="IPR016162">
    <property type="entry name" value="Ald_DH_N"/>
</dbReference>
<dbReference type="GO" id="GO:0009450">
    <property type="term" value="P:gamma-aminobutyric acid catabolic process"/>
    <property type="evidence" value="ECO:0007669"/>
    <property type="project" value="TreeGrafter"/>
</dbReference>
<gene>
    <name evidence="3" type="ORF">CEP52_015872</name>
</gene>
<dbReference type="PANTHER" id="PTHR43353">
    <property type="entry name" value="SUCCINATE-SEMIALDEHYDE DEHYDROGENASE, MITOCHONDRIAL"/>
    <property type="match status" value="1"/>
</dbReference>
<feature type="domain" description="Aldehyde dehydrogenase" evidence="2">
    <location>
        <begin position="38"/>
        <end position="293"/>
    </location>
</feature>
<evidence type="ECO:0000256" key="1">
    <source>
        <dbReference type="ARBA" id="ARBA00023002"/>
    </source>
</evidence>
<dbReference type="AlphaFoldDB" id="A0A428S9R4"/>
<accession>A0A428S9R4</accession>
<reference evidence="3 4" key="1">
    <citation type="submission" date="2017-06" db="EMBL/GenBank/DDBJ databases">
        <title>Comparative genomic analysis of Ambrosia Fusariam Clade fungi.</title>
        <authorList>
            <person name="Stajich J.E."/>
            <person name="Carrillo J."/>
            <person name="Kijimoto T."/>
            <person name="Eskalen A."/>
            <person name="O'Donnell K."/>
            <person name="Kasson M."/>
        </authorList>
    </citation>
    <scope>NUCLEOTIDE SEQUENCE [LARGE SCALE GENOMIC DNA]</scope>
    <source>
        <strain evidence="3 4">NRRL62579</strain>
    </source>
</reference>
<dbReference type="Pfam" id="PF00171">
    <property type="entry name" value="Aldedh"/>
    <property type="match status" value="1"/>
</dbReference>
<keyword evidence="4" id="KW-1185">Reference proteome</keyword>
<dbReference type="Proteomes" id="UP000287144">
    <property type="component" value="Unassembled WGS sequence"/>
</dbReference>
<dbReference type="PANTHER" id="PTHR43353:SF6">
    <property type="entry name" value="CYTOPLASMIC ALDEHYDE DEHYDROGENASE (EUROFUNG)"/>
    <property type="match status" value="1"/>
</dbReference>
<dbReference type="InterPro" id="IPR015590">
    <property type="entry name" value="Aldehyde_DH_dom"/>
</dbReference>
<dbReference type="EMBL" id="NKCK01000301">
    <property type="protein sequence ID" value="RSL86296.1"/>
    <property type="molecule type" value="Genomic_DNA"/>
</dbReference>
<evidence type="ECO:0000313" key="4">
    <source>
        <dbReference type="Proteomes" id="UP000287144"/>
    </source>
</evidence>
<evidence type="ECO:0000259" key="2">
    <source>
        <dbReference type="Pfam" id="PF00171"/>
    </source>
</evidence>
<dbReference type="SUPFAM" id="SSF53720">
    <property type="entry name" value="ALDH-like"/>
    <property type="match status" value="1"/>
</dbReference>
<dbReference type="InterPro" id="IPR050740">
    <property type="entry name" value="Aldehyde_DH_Superfamily"/>
</dbReference>
<name>A0A428S9R4_9HYPO</name>
<organism evidence="3 4">
    <name type="scientific">Fusarium oligoseptatum</name>
    <dbReference type="NCBI Taxonomy" id="2604345"/>
    <lineage>
        <taxon>Eukaryota</taxon>
        <taxon>Fungi</taxon>
        <taxon>Dikarya</taxon>
        <taxon>Ascomycota</taxon>
        <taxon>Pezizomycotina</taxon>
        <taxon>Sordariomycetes</taxon>
        <taxon>Hypocreomycetidae</taxon>
        <taxon>Hypocreales</taxon>
        <taxon>Nectriaceae</taxon>
        <taxon>Fusarium</taxon>
        <taxon>Fusarium solani species complex</taxon>
    </lineage>
</organism>
<protein>
    <recommendedName>
        <fullName evidence="2">Aldehyde dehydrogenase domain-containing protein</fullName>
    </recommendedName>
</protein>